<dbReference type="InterPro" id="IPR022037">
    <property type="entry name" value="DUF3606"/>
</dbReference>
<gene>
    <name evidence="2" type="ORF">EIP75_04185</name>
</gene>
<feature type="region of interest" description="Disordered" evidence="1">
    <location>
        <begin position="1"/>
        <end position="23"/>
    </location>
</feature>
<protein>
    <submittedName>
        <fullName evidence="2">DUF3606 domain-containing protein</fullName>
    </submittedName>
</protein>
<sequence length="72" mass="7626">MSTDTQTIQDAAEDAQSRESVDIHDKASLKQWAAALGLTTEALESAVLKVGPRVDKIKDYLTAGMAGHQQGG</sequence>
<keyword evidence="3" id="KW-1185">Reference proteome</keyword>
<organism evidence="2 3">
    <name type="scientific">Aquabacterium soli</name>
    <dbReference type="NCBI Taxonomy" id="2493092"/>
    <lineage>
        <taxon>Bacteria</taxon>
        <taxon>Pseudomonadati</taxon>
        <taxon>Pseudomonadota</taxon>
        <taxon>Betaproteobacteria</taxon>
        <taxon>Burkholderiales</taxon>
        <taxon>Aquabacterium</taxon>
    </lineage>
</organism>
<proteinExistence type="predicted"/>
<dbReference type="Pfam" id="PF12244">
    <property type="entry name" value="DUF3606"/>
    <property type="match status" value="1"/>
</dbReference>
<dbReference type="Proteomes" id="UP000269265">
    <property type="component" value="Unassembled WGS sequence"/>
</dbReference>
<dbReference type="OrthoDB" id="8688249at2"/>
<dbReference type="AlphaFoldDB" id="A0A3R8U609"/>
<dbReference type="RefSeq" id="WP_125241986.1">
    <property type="nucleotide sequence ID" value="NZ_RSED01000003.1"/>
</dbReference>
<dbReference type="EMBL" id="RSED01000003">
    <property type="protein sequence ID" value="RRS05417.1"/>
    <property type="molecule type" value="Genomic_DNA"/>
</dbReference>
<name>A0A3R8U609_9BURK</name>
<evidence type="ECO:0000313" key="3">
    <source>
        <dbReference type="Proteomes" id="UP000269265"/>
    </source>
</evidence>
<reference evidence="2 3" key="1">
    <citation type="submission" date="2018-12" db="EMBL/GenBank/DDBJ databases">
        <title>The whole draft genome of Aquabacterium sp. SJQ9.</title>
        <authorList>
            <person name="Sun L."/>
            <person name="Gao X."/>
            <person name="Chen W."/>
            <person name="Huang K."/>
        </authorList>
    </citation>
    <scope>NUCLEOTIDE SEQUENCE [LARGE SCALE GENOMIC DNA]</scope>
    <source>
        <strain evidence="2 3">SJQ9</strain>
    </source>
</reference>
<comment type="caution">
    <text evidence="2">The sequence shown here is derived from an EMBL/GenBank/DDBJ whole genome shotgun (WGS) entry which is preliminary data.</text>
</comment>
<accession>A0A3R8U609</accession>
<evidence type="ECO:0000256" key="1">
    <source>
        <dbReference type="SAM" id="MobiDB-lite"/>
    </source>
</evidence>
<evidence type="ECO:0000313" key="2">
    <source>
        <dbReference type="EMBL" id="RRS05417.1"/>
    </source>
</evidence>